<name>A0A0L6V907_9BASI</name>
<dbReference type="Proteomes" id="UP000037035">
    <property type="component" value="Unassembled WGS sequence"/>
</dbReference>
<sequence length="593" mass="68098">MTQVSEVVRRRRRGFLGNSERKRVQLQKEDTLFIPDTVYSRGSLFLVIYFQINALLYLKKGGKSSFHIGFFLLRQTGNILTIVSVYTYVEGILYKDQTSNNNWSSVAGELKSCKATTRYVKETGKLEQSYWCDFCMNGLHVFKRSSEELIGRQEGNHLRVSHVHQLCSKDTIDPSLNLIMAGKKSEVLSSGLWRLMEAQSGAFKSYSHVVTAEKLILNHDVIRFLEFLTSRIIYFECLQITLVEACYCRLKCCKLYLNKFWGLGVDIKCFYYQSITRVVSMALACKCFHITFLHNSVQVELRMKLVVTCVDFKLKNKPDLFPNLIYLLLIQFLLKLYLNSNRLCSSPVPVPSPIPVPSPVPVLCSSSLCSSSQFPVPVQVPYFLFLPPLPFPVPVTCFVMFMFTFQSEKLSSGTTLAPWSFLAPQEIPYPPSQYLEQKSNTVKYHKENHVIQSQGLMFCVETMITHISYGHHSMTLIFFFYFVIELRIWIKALLLKKTHTTLPNNKKLVVNQTFAYLNKKQTLVLGDLVEVGSLKNPPKNTHTRAWKANQIYSARKSSLFHHWKMSHYHFHSPPSVSTNLPSLLCQAFAFAFS</sequence>
<gene>
    <name evidence="1" type="ORF">VP01_2369g3</name>
</gene>
<keyword evidence="2" id="KW-1185">Reference proteome</keyword>
<evidence type="ECO:0000313" key="2">
    <source>
        <dbReference type="Proteomes" id="UP000037035"/>
    </source>
</evidence>
<accession>A0A0L6V907</accession>
<dbReference type="EMBL" id="LAVV01007246">
    <property type="protein sequence ID" value="KNZ56600.1"/>
    <property type="molecule type" value="Genomic_DNA"/>
</dbReference>
<evidence type="ECO:0000313" key="1">
    <source>
        <dbReference type="EMBL" id="KNZ56600.1"/>
    </source>
</evidence>
<organism evidence="1 2">
    <name type="scientific">Puccinia sorghi</name>
    <dbReference type="NCBI Taxonomy" id="27349"/>
    <lineage>
        <taxon>Eukaryota</taxon>
        <taxon>Fungi</taxon>
        <taxon>Dikarya</taxon>
        <taxon>Basidiomycota</taxon>
        <taxon>Pucciniomycotina</taxon>
        <taxon>Pucciniomycetes</taxon>
        <taxon>Pucciniales</taxon>
        <taxon>Pucciniaceae</taxon>
        <taxon>Puccinia</taxon>
    </lineage>
</organism>
<dbReference type="VEuPathDB" id="FungiDB:VP01_2369g3"/>
<comment type="caution">
    <text evidence="1">The sequence shown here is derived from an EMBL/GenBank/DDBJ whole genome shotgun (WGS) entry which is preliminary data.</text>
</comment>
<protein>
    <submittedName>
        <fullName evidence="1">Uncharacterized protein</fullName>
    </submittedName>
</protein>
<proteinExistence type="predicted"/>
<dbReference type="AlphaFoldDB" id="A0A0L6V907"/>
<reference evidence="1 2" key="1">
    <citation type="submission" date="2015-08" db="EMBL/GenBank/DDBJ databases">
        <title>Next Generation Sequencing and Analysis of the Genome of Puccinia sorghi L Schw, the Causal Agent of Maize Common Rust.</title>
        <authorList>
            <person name="Rochi L."/>
            <person name="Burguener G."/>
            <person name="Darino M."/>
            <person name="Turjanski A."/>
            <person name="Kreff E."/>
            <person name="Dieguez M.J."/>
            <person name="Sacco F."/>
        </authorList>
    </citation>
    <scope>NUCLEOTIDE SEQUENCE [LARGE SCALE GENOMIC DNA]</scope>
    <source>
        <strain evidence="1 2">RO10H11247</strain>
    </source>
</reference>